<dbReference type="PIRSF" id="PIRSF009320">
    <property type="entry name" value="Nuc_binding_HP_1000"/>
    <property type="match status" value="1"/>
</dbReference>
<dbReference type="EMBL" id="AF364477">
    <property type="protein sequence ID" value="AAK52812.1"/>
    <property type="molecule type" value="Genomic_DNA"/>
</dbReference>
<gene>
    <name evidence="2" type="primary">parA</name>
</gene>
<dbReference type="Gene3D" id="3.40.50.300">
    <property type="entry name" value="P-loop containing nucleotide triphosphate hydrolases"/>
    <property type="match status" value="1"/>
</dbReference>
<protein>
    <submittedName>
        <fullName evidence="2">ParA</fullName>
    </submittedName>
</protein>
<proteinExistence type="predicted"/>
<dbReference type="CDD" id="cd02042">
    <property type="entry name" value="ParAB_family"/>
    <property type="match status" value="1"/>
</dbReference>
<dbReference type="InterPro" id="IPR050678">
    <property type="entry name" value="DNA_Partitioning_ATPase"/>
</dbReference>
<feature type="domain" description="CobQ/CobB/MinD/ParA nucleotide binding" evidence="1">
    <location>
        <begin position="4"/>
        <end position="171"/>
    </location>
</feature>
<dbReference type="Pfam" id="PF01656">
    <property type="entry name" value="CbiA"/>
    <property type="match status" value="1"/>
</dbReference>
<accession>Q93T58</accession>
<dbReference type="RefSeq" id="WP_010925597.1">
    <property type="nucleotide sequence ID" value="NC_002775.1"/>
</dbReference>
<dbReference type="InterPro" id="IPR002586">
    <property type="entry name" value="CobQ/CobB/MinD/ParA_Nub-bd_dom"/>
</dbReference>
<geneLocation type="plasmid" evidence="2">
    <name>pK43</name>
</geneLocation>
<name>Q93T58_CORJE</name>
<keyword evidence="2" id="KW-0614">Plasmid</keyword>
<evidence type="ECO:0000259" key="1">
    <source>
        <dbReference type="Pfam" id="PF01656"/>
    </source>
</evidence>
<dbReference type="PANTHER" id="PTHR13696:SF52">
    <property type="entry name" value="PARA FAMILY PROTEIN CT_582"/>
    <property type="match status" value="1"/>
</dbReference>
<organism evidence="2">
    <name type="scientific">Corynebacterium jeikeium</name>
    <dbReference type="NCBI Taxonomy" id="38289"/>
    <lineage>
        <taxon>Bacteria</taxon>
        <taxon>Bacillati</taxon>
        <taxon>Actinomycetota</taxon>
        <taxon>Actinomycetes</taxon>
        <taxon>Mycobacteriales</taxon>
        <taxon>Corynebacteriaceae</taxon>
        <taxon>Corynebacterium</taxon>
    </lineage>
</organism>
<dbReference type="AlphaFoldDB" id="Q93T58"/>
<reference evidence="2" key="1">
    <citation type="journal article" date="2004" name="Plasmid">
        <title>Comparative genomics identified two conserved DNA modules in a corynebacterial plasmid family present in clinical isolates of the opportunistic human pathogen Corynebacterium jeikeium.</title>
        <authorList>
            <person name="Tauch A."/>
            <person name="Bischoff N."/>
            <person name="Puhler A."/>
            <person name="Kalinowski J."/>
        </authorList>
    </citation>
    <scope>NUCLEOTIDE SEQUENCE</scope>
    <source>
        <plasmid evidence="2">pK43</plasmid>
    </source>
</reference>
<dbReference type="SUPFAM" id="SSF52540">
    <property type="entry name" value="P-loop containing nucleoside triphosphate hydrolases"/>
    <property type="match status" value="1"/>
</dbReference>
<evidence type="ECO:0000313" key="2">
    <source>
        <dbReference type="EMBL" id="AAK52812.1"/>
    </source>
</evidence>
<dbReference type="PANTHER" id="PTHR13696">
    <property type="entry name" value="P-LOOP CONTAINING NUCLEOSIDE TRIPHOSPHATE HYDROLASE"/>
    <property type="match status" value="1"/>
</dbReference>
<sequence length="195" mass="21071">MRVSFVHTKGGVGKTTSAIMVAAAAATHHGRAVEVFDTDPQGSASRWAEIAEGRGDALPFPVRYLTANELRQLPADESTLQIVDTPPGEAASIQAAIDTADLVVVPSGASPMDIDRVWPTIDTITGHPAGVLLTGVLMHTRFYTEARHLLEDQGVATFYNAIPQREEIKAAFGTNPTRFHGYDDVYQEISEIEEL</sequence>
<dbReference type="InterPro" id="IPR027417">
    <property type="entry name" value="P-loop_NTPase"/>
</dbReference>